<organism evidence="2 3">
    <name type="scientific">Xenoophorus captivus</name>
    <dbReference type="NCBI Taxonomy" id="1517983"/>
    <lineage>
        <taxon>Eukaryota</taxon>
        <taxon>Metazoa</taxon>
        <taxon>Chordata</taxon>
        <taxon>Craniata</taxon>
        <taxon>Vertebrata</taxon>
        <taxon>Euteleostomi</taxon>
        <taxon>Actinopterygii</taxon>
        <taxon>Neopterygii</taxon>
        <taxon>Teleostei</taxon>
        <taxon>Neoteleostei</taxon>
        <taxon>Acanthomorphata</taxon>
        <taxon>Ovalentaria</taxon>
        <taxon>Atherinomorphae</taxon>
        <taxon>Cyprinodontiformes</taxon>
        <taxon>Goodeidae</taxon>
        <taxon>Xenoophorus</taxon>
    </lineage>
</organism>
<keyword evidence="1" id="KW-1133">Transmembrane helix</keyword>
<feature type="transmembrane region" description="Helical" evidence="1">
    <location>
        <begin position="6"/>
        <end position="25"/>
    </location>
</feature>
<name>A0ABV0S540_9TELE</name>
<keyword evidence="1" id="KW-0472">Membrane</keyword>
<evidence type="ECO:0000313" key="3">
    <source>
        <dbReference type="Proteomes" id="UP001434883"/>
    </source>
</evidence>
<evidence type="ECO:0000256" key="1">
    <source>
        <dbReference type="SAM" id="Phobius"/>
    </source>
</evidence>
<reference evidence="2 3" key="1">
    <citation type="submission" date="2021-06" db="EMBL/GenBank/DDBJ databases">
        <authorList>
            <person name="Palmer J.M."/>
        </authorList>
    </citation>
    <scope>NUCLEOTIDE SEQUENCE [LARGE SCALE GENOMIC DNA]</scope>
    <source>
        <strain evidence="2 3">XC_2019</strain>
        <tissue evidence="2">Muscle</tissue>
    </source>
</reference>
<evidence type="ECO:0008006" key="4">
    <source>
        <dbReference type="Google" id="ProtNLM"/>
    </source>
</evidence>
<keyword evidence="1" id="KW-0812">Transmembrane</keyword>
<sequence>MLALCNFLLVWRFFVMCLGVTLLSTTPYLLEFNFLCIQLLLLSLQFLSLFLKIYSPLIEVVFLLNQMLLKLPHLFICIRLILLQSLTEKFNETSFLTCMDLT</sequence>
<comment type="caution">
    <text evidence="2">The sequence shown here is derived from an EMBL/GenBank/DDBJ whole genome shotgun (WGS) entry which is preliminary data.</text>
</comment>
<dbReference type="Proteomes" id="UP001434883">
    <property type="component" value="Unassembled WGS sequence"/>
</dbReference>
<proteinExistence type="predicted"/>
<accession>A0ABV0S540</accession>
<evidence type="ECO:0000313" key="2">
    <source>
        <dbReference type="EMBL" id="MEQ2215001.1"/>
    </source>
</evidence>
<keyword evidence="3" id="KW-1185">Reference proteome</keyword>
<dbReference type="EMBL" id="JAHRIN010067835">
    <property type="protein sequence ID" value="MEQ2215001.1"/>
    <property type="molecule type" value="Genomic_DNA"/>
</dbReference>
<feature type="transmembrane region" description="Helical" evidence="1">
    <location>
        <begin position="32"/>
        <end position="54"/>
    </location>
</feature>
<protein>
    <recommendedName>
        <fullName evidence="4">NADH dehydrogenase subunit 4L</fullName>
    </recommendedName>
</protein>
<gene>
    <name evidence="2" type="ORF">XENOCAPTIV_025516</name>
</gene>